<dbReference type="AlphaFoldDB" id="A0A2C9VEG5"/>
<reference evidence="1" key="1">
    <citation type="submission" date="2016-02" db="EMBL/GenBank/DDBJ databases">
        <title>WGS assembly of Manihot esculenta.</title>
        <authorList>
            <person name="Bredeson J.V."/>
            <person name="Prochnik S.E."/>
            <person name="Lyons J.B."/>
            <person name="Schmutz J."/>
            <person name="Grimwood J."/>
            <person name="Vrebalov J."/>
            <person name="Bart R.S."/>
            <person name="Amuge T."/>
            <person name="Ferguson M.E."/>
            <person name="Green R."/>
            <person name="Putnam N."/>
            <person name="Stites J."/>
            <person name="Rounsley S."/>
            <person name="Rokhsar D.S."/>
        </authorList>
    </citation>
    <scope>NUCLEOTIDE SEQUENCE [LARGE SCALE GENOMIC DNA]</scope>
    <source>
        <tissue evidence="1">Leaf</tissue>
    </source>
</reference>
<sequence>MEGEGSNAMISDFTFANRSLRLLMDHIIVFHVLLHFIQSTVRASN</sequence>
<organism evidence="1">
    <name type="scientific">Manihot esculenta</name>
    <name type="common">Cassava</name>
    <name type="synonym">Jatropha manihot</name>
    <dbReference type="NCBI Taxonomy" id="3983"/>
    <lineage>
        <taxon>Eukaryota</taxon>
        <taxon>Viridiplantae</taxon>
        <taxon>Streptophyta</taxon>
        <taxon>Embryophyta</taxon>
        <taxon>Tracheophyta</taxon>
        <taxon>Spermatophyta</taxon>
        <taxon>Magnoliopsida</taxon>
        <taxon>eudicotyledons</taxon>
        <taxon>Gunneridae</taxon>
        <taxon>Pentapetalae</taxon>
        <taxon>rosids</taxon>
        <taxon>fabids</taxon>
        <taxon>Malpighiales</taxon>
        <taxon>Euphorbiaceae</taxon>
        <taxon>Crotonoideae</taxon>
        <taxon>Manihoteae</taxon>
        <taxon>Manihot</taxon>
    </lineage>
</organism>
<name>A0A2C9VEG5_MANES</name>
<accession>A0A2C9VEG5</accession>
<protein>
    <submittedName>
        <fullName evidence="1">Uncharacterized protein</fullName>
    </submittedName>
</protein>
<evidence type="ECO:0000313" key="1">
    <source>
        <dbReference type="EMBL" id="OAY43578.1"/>
    </source>
</evidence>
<proteinExistence type="predicted"/>
<dbReference type="EMBL" id="CM004394">
    <property type="protein sequence ID" value="OAY43578.1"/>
    <property type="molecule type" value="Genomic_DNA"/>
</dbReference>
<gene>
    <name evidence="1" type="ORF">MANES_08G080500</name>
</gene>